<evidence type="ECO:0000313" key="9">
    <source>
        <dbReference type="EMBL" id="RJF83568.1"/>
    </source>
</evidence>
<dbReference type="Proteomes" id="UP000283458">
    <property type="component" value="Unassembled WGS sequence"/>
</dbReference>
<dbReference type="PANTHER" id="PTHR42953">
    <property type="entry name" value="HIGH-AFFINITY ZINC UPTAKE SYSTEM PROTEIN ZNUA-RELATED"/>
    <property type="match status" value="1"/>
</dbReference>
<dbReference type="InterPro" id="IPR006129">
    <property type="entry name" value="AdhesinB"/>
</dbReference>
<comment type="similarity">
    <text evidence="2 6">Belongs to the bacterial solute-binding protein 9 family.</text>
</comment>
<gene>
    <name evidence="9" type="ORF">D3877_02635</name>
</gene>
<feature type="compositionally biased region" description="Basic and acidic residues" evidence="7">
    <location>
        <begin position="123"/>
        <end position="145"/>
    </location>
</feature>
<dbReference type="InterPro" id="IPR050492">
    <property type="entry name" value="Bact_metal-bind_prot9"/>
</dbReference>
<sequence>MKRSFAATLAAALTLFALPSLSLPALAEPVKVVATFSILGDLVRQIGGDEVAVTTLVGPDGDAHVYEPTPADARALGAANLVVANGLGMEGWIDRLVKASGYKGPITVTSKGVPPIAGEEEPDAKGHDAKEHDAKDHAGHGAHAHDPHAWQSVANAKIYADNILKGLVAVAPAKADALRANHTAFRAKLDAVEAEIKTALAPIPRKERKIVTSHDAFGYYAKAYGVTFLAPVGLSTEAEASAGDIATLIRQIKKEKVKAVFVESIADPRLLEQITRETSARIGGRVYSDALSAADGPAATYIDMMRHNLGQFTKALTPAS</sequence>
<dbReference type="GO" id="GO:0046872">
    <property type="term" value="F:metal ion binding"/>
    <property type="evidence" value="ECO:0007669"/>
    <property type="project" value="UniProtKB-KW"/>
</dbReference>
<keyword evidence="3 6" id="KW-0813">Transport</keyword>
<dbReference type="Pfam" id="PF01297">
    <property type="entry name" value="ZnuA"/>
    <property type="match status" value="1"/>
</dbReference>
<name>A0A418W0R3_9PROT</name>
<dbReference type="CDD" id="cd01137">
    <property type="entry name" value="PsaA"/>
    <property type="match status" value="1"/>
</dbReference>
<dbReference type="GO" id="GO:0030313">
    <property type="term" value="C:cell envelope"/>
    <property type="evidence" value="ECO:0007669"/>
    <property type="project" value="UniProtKB-SubCell"/>
</dbReference>
<evidence type="ECO:0000256" key="3">
    <source>
        <dbReference type="ARBA" id="ARBA00022448"/>
    </source>
</evidence>
<protein>
    <submittedName>
        <fullName evidence="9">Metal ABC transporter substrate-binding protein</fullName>
    </submittedName>
</protein>
<dbReference type="EMBL" id="QYUL01000001">
    <property type="protein sequence ID" value="RJF83568.1"/>
    <property type="molecule type" value="Genomic_DNA"/>
</dbReference>
<keyword evidence="10" id="KW-1185">Reference proteome</keyword>
<dbReference type="OrthoDB" id="9793396at2"/>
<dbReference type="InterPro" id="IPR006128">
    <property type="entry name" value="Lipoprotein_PsaA-like"/>
</dbReference>
<dbReference type="GO" id="GO:0030001">
    <property type="term" value="P:metal ion transport"/>
    <property type="evidence" value="ECO:0007669"/>
    <property type="project" value="InterPro"/>
</dbReference>
<comment type="subcellular location">
    <subcellularLocation>
        <location evidence="1">Cell envelope</location>
    </subcellularLocation>
</comment>
<evidence type="ECO:0000256" key="4">
    <source>
        <dbReference type="ARBA" id="ARBA00022723"/>
    </source>
</evidence>
<evidence type="ECO:0000256" key="7">
    <source>
        <dbReference type="SAM" id="MobiDB-lite"/>
    </source>
</evidence>
<organism evidence="9 10">
    <name type="scientific">Azospirillum cavernae</name>
    <dbReference type="NCBI Taxonomy" id="2320860"/>
    <lineage>
        <taxon>Bacteria</taxon>
        <taxon>Pseudomonadati</taxon>
        <taxon>Pseudomonadota</taxon>
        <taxon>Alphaproteobacteria</taxon>
        <taxon>Rhodospirillales</taxon>
        <taxon>Azospirillaceae</taxon>
        <taxon>Azospirillum</taxon>
    </lineage>
</organism>
<keyword evidence="4" id="KW-0479">Metal-binding</keyword>
<evidence type="ECO:0000256" key="8">
    <source>
        <dbReference type="SAM" id="SignalP"/>
    </source>
</evidence>
<dbReference type="PRINTS" id="PR00690">
    <property type="entry name" value="ADHESNFAMILY"/>
</dbReference>
<accession>A0A418W0R3</accession>
<evidence type="ECO:0000256" key="2">
    <source>
        <dbReference type="ARBA" id="ARBA00011028"/>
    </source>
</evidence>
<comment type="caution">
    <text evidence="9">The sequence shown here is derived from an EMBL/GenBank/DDBJ whole genome shotgun (WGS) entry which is preliminary data.</text>
</comment>
<evidence type="ECO:0000256" key="1">
    <source>
        <dbReference type="ARBA" id="ARBA00004196"/>
    </source>
</evidence>
<evidence type="ECO:0000256" key="5">
    <source>
        <dbReference type="ARBA" id="ARBA00022729"/>
    </source>
</evidence>
<dbReference type="PANTHER" id="PTHR42953:SF1">
    <property type="entry name" value="METAL-BINDING PROTEIN HI_0362-RELATED"/>
    <property type="match status" value="1"/>
</dbReference>
<feature type="region of interest" description="Disordered" evidence="7">
    <location>
        <begin position="110"/>
        <end position="145"/>
    </location>
</feature>
<dbReference type="InterPro" id="IPR006127">
    <property type="entry name" value="ZnuA-like"/>
</dbReference>
<dbReference type="GO" id="GO:0007155">
    <property type="term" value="P:cell adhesion"/>
    <property type="evidence" value="ECO:0007669"/>
    <property type="project" value="InterPro"/>
</dbReference>
<dbReference type="AlphaFoldDB" id="A0A418W0R3"/>
<feature type="signal peptide" evidence="8">
    <location>
        <begin position="1"/>
        <end position="27"/>
    </location>
</feature>
<evidence type="ECO:0000313" key="10">
    <source>
        <dbReference type="Proteomes" id="UP000283458"/>
    </source>
</evidence>
<proteinExistence type="inferred from homology"/>
<keyword evidence="5 8" id="KW-0732">Signal</keyword>
<dbReference type="Gene3D" id="3.40.50.1980">
    <property type="entry name" value="Nitrogenase molybdenum iron protein domain"/>
    <property type="match status" value="2"/>
</dbReference>
<dbReference type="SUPFAM" id="SSF53807">
    <property type="entry name" value="Helical backbone' metal receptor"/>
    <property type="match status" value="1"/>
</dbReference>
<dbReference type="PRINTS" id="PR00691">
    <property type="entry name" value="ADHESINB"/>
</dbReference>
<dbReference type="RefSeq" id="WP_119829208.1">
    <property type="nucleotide sequence ID" value="NZ_QYUL01000001.1"/>
</dbReference>
<feature type="chain" id="PRO_5019021270" evidence="8">
    <location>
        <begin position="28"/>
        <end position="320"/>
    </location>
</feature>
<evidence type="ECO:0000256" key="6">
    <source>
        <dbReference type="RuleBase" id="RU003512"/>
    </source>
</evidence>
<reference evidence="9 10" key="1">
    <citation type="submission" date="2018-09" db="EMBL/GenBank/DDBJ databases">
        <authorList>
            <person name="Zhu H."/>
        </authorList>
    </citation>
    <scope>NUCLEOTIDE SEQUENCE [LARGE SCALE GENOMIC DNA]</scope>
    <source>
        <strain evidence="9 10">K2W22B-5</strain>
    </source>
</reference>